<proteinExistence type="predicted"/>
<evidence type="ECO:0000313" key="3">
    <source>
        <dbReference type="Proteomes" id="UP000270261"/>
    </source>
</evidence>
<dbReference type="InterPro" id="IPR000182">
    <property type="entry name" value="GNAT_dom"/>
</dbReference>
<dbReference type="EMBL" id="RRUE01000002">
    <property type="protein sequence ID" value="RRN43811.1"/>
    <property type="molecule type" value="Genomic_DNA"/>
</dbReference>
<sequence length="173" mass="19241">MPLLQLVPVSSAWHSQLTRLRSALLDEAGTIPGGSWLEKYPDPQAWQAFVERNRNPGTVDPGLVPFEQWLVCLHDGPLVGVFGLRLALNDYLAQYGGHIGYSIIPNARGHGYGTEALRLGIERARQLGMERLLVTCDAQNIASERIIQKNGGLLENTVRRPDGVEVRRYWIAC</sequence>
<reference evidence="2 3" key="1">
    <citation type="submission" date="2018-11" db="EMBL/GenBank/DDBJ databases">
        <title>Genome sequencing of Lautropia sp. KCOM 2505 (= ChDC F240).</title>
        <authorList>
            <person name="Kook J.-K."/>
            <person name="Park S.-N."/>
            <person name="Lim Y.K."/>
        </authorList>
    </citation>
    <scope>NUCLEOTIDE SEQUENCE [LARGE SCALE GENOMIC DNA]</scope>
    <source>
        <strain evidence="2 3">KCOM 2505</strain>
    </source>
</reference>
<dbReference type="Pfam" id="PF13302">
    <property type="entry name" value="Acetyltransf_3"/>
    <property type="match status" value="1"/>
</dbReference>
<keyword evidence="3" id="KW-1185">Reference proteome</keyword>
<dbReference type="RefSeq" id="WP_125096011.1">
    <property type="nucleotide sequence ID" value="NZ_RRUE01000002.1"/>
</dbReference>
<dbReference type="GO" id="GO:0016747">
    <property type="term" value="F:acyltransferase activity, transferring groups other than amino-acyl groups"/>
    <property type="evidence" value="ECO:0007669"/>
    <property type="project" value="InterPro"/>
</dbReference>
<dbReference type="SUPFAM" id="SSF55729">
    <property type="entry name" value="Acyl-CoA N-acyltransferases (Nat)"/>
    <property type="match status" value="1"/>
</dbReference>
<evidence type="ECO:0000313" key="2">
    <source>
        <dbReference type="EMBL" id="RRN43811.1"/>
    </source>
</evidence>
<keyword evidence="2" id="KW-0808">Transferase</keyword>
<dbReference type="AlphaFoldDB" id="A0A3R8LM13"/>
<name>A0A3R8LM13_9BURK</name>
<gene>
    <name evidence="2" type="ORF">EHV23_10380</name>
</gene>
<dbReference type="Proteomes" id="UP000270261">
    <property type="component" value="Unassembled WGS sequence"/>
</dbReference>
<dbReference type="InterPro" id="IPR016181">
    <property type="entry name" value="Acyl_CoA_acyltransferase"/>
</dbReference>
<dbReference type="PANTHER" id="PTHR39173:SF1">
    <property type="entry name" value="ACETYLTRANSFERASE"/>
    <property type="match status" value="1"/>
</dbReference>
<organism evidence="2 3">
    <name type="scientific">Lautropia dentalis</name>
    <dbReference type="NCBI Taxonomy" id="2490857"/>
    <lineage>
        <taxon>Bacteria</taxon>
        <taxon>Pseudomonadati</taxon>
        <taxon>Pseudomonadota</taxon>
        <taxon>Betaproteobacteria</taxon>
        <taxon>Burkholderiales</taxon>
        <taxon>Burkholderiaceae</taxon>
        <taxon>Lautropia</taxon>
    </lineage>
</organism>
<feature type="domain" description="N-acetyltransferase" evidence="1">
    <location>
        <begin position="4"/>
        <end position="173"/>
    </location>
</feature>
<dbReference type="PROSITE" id="PS51186">
    <property type="entry name" value="GNAT"/>
    <property type="match status" value="1"/>
</dbReference>
<dbReference type="Gene3D" id="3.40.630.30">
    <property type="match status" value="1"/>
</dbReference>
<accession>A0A3R8LM13</accession>
<evidence type="ECO:0000259" key="1">
    <source>
        <dbReference type="PROSITE" id="PS51186"/>
    </source>
</evidence>
<comment type="caution">
    <text evidence="2">The sequence shown here is derived from an EMBL/GenBank/DDBJ whole genome shotgun (WGS) entry which is preliminary data.</text>
</comment>
<dbReference type="CDD" id="cd04301">
    <property type="entry name" value="NAT_SF"/>
    <property type="match status" value="1"/>
</dbReference>
<dbReference type="PANTHER" id="PTHR39173">
    <property type="entry name" value="ACETYLTRANSFERASE"/>
    <property type="match status" value="1"/>
</dbReference>
<protein>
    <submittedName>
        <fullName evidence="2">GNAT family N-acetyltransferase</fullName>
    </submittedName>
</protein>